<organism evidence="7 8">
    <name type="scientific">Chrysophaeum taylorii</name>
    <dbReference type="NCBI Taxonomy" id="2483200"/>
    <lineage>
        <taxon>Eukaryota</taxon>
        <taxon>Sar</taxon>
        <taxon>Stramenopiles</taxon>
        <taxon>Ochrophyta</taxon>
        <taxon>Pelagophyceae</taxon>
        <taxon>Pelagomonadales</taxon>
        <taxon>Pelagomonadaceae</taxon>
        <taxon>Chrysophaeum</taxon>
    </lineage>
</organism>
<evidence type="ECO:0000313" key="7">
    <source>
        <dbReference type="EMBL" id="KAJ8599940.1"/>
    </source>
</evidence>
<dbReference type="AlphaFoldDB" id="A0AAD7XL06"/>
<evidence type="ECO:0000313" key="8">
    <source>
        <dbReference type="Proteomes" id="UP001230188"/>
    </source>
</evidence>
<dbReference type="CDD" id="cd02440">
    <property type="entry name" value="AdoMet_MTases"/>
    <property type="match status" value="1"/>
</dbReference>
<dbReference type="PROSITE" id="PS01330">
    <property type="entry name" value="PABS_1"/>
    <property type="match status" value="1"/>
</dbReference>
<dbReference type="InterPro" id="IPR030374">
    <property type="entry name" value="PABS"/>
</dbReference>
<dbReference type="GO" id="GO:0008295">
    <property type="term" value="P:spermidine biosynthetic process"/>
    <property type="evidence" value="ECO:0007669"/>
    <property type="project" value="TreeGrafter"/>
</dbReference>
<dbReference type="HAMAP" id="MF_00198">
    <property type="entry name" value="Spermidine_synth"/>
    <property type="match status" value="1"/>
</dbReference>
<dbReference type="NCBIfam" id="TIGR00417">
    <property type="entry name" value="speE"/>
    <property type="match status" value="1"/>
</dbReference>
<dbReference type="FunFam" id="2.30.140.10:FF:000001">
    <property type="entry name" value="SPE3p Spermidine synthase"/>
    <property type="match status" value="1"/>
</dbReference>
<evidence type="ECO:0000256" key="1">
    <source>
        <dbReference type="ARBA" id="ARBA00007867"/>
    </source>
</evidence>
<dbReference type="PANTHER" id="PTHR11558:SF11">
    <property type="entry name" value="SPERMIDINE SYNTHASE"/>
    <property type="match status" value="1"/>
</dbReference>
<sequence length="333" mass="36735">MSSLKDGWFLESEGLWPGQRFSLKVEEVLYEASSAFQEILVFESTTYGRVLVLDGVIQLTERDEHAYQEMIAHLPLFAHPNPRRVLIVGGGDGGVLREVARHERVDEIDLCEIDATVVQVAKKFFLRSTASAYDDPRLDIIHDDAATFLQALAGKKDVADDAPSLEAANRRRSARDWRGYDVIIVDSSDPIGPAESLFQPQFYEAMRDVLAPSGIVCTQGECQWLHLDLISNVVRACGDLYPTVDYAYTTVPTYPSGQIGFILCSLAQTSLRHPKRVPDDEFQAKLKYYNPALHEASFVLPQFAKVAIDNAKRPPTTKSDDAGGGGGGGDNNS</sequence>
<dbReference type="InterPro" id="IPR035246">
    <property type="entry name" value="Spermidine_synt_N"/>
</dbReference>
<dbReference type="InterPro" id="IPR001045">
    <property type="entry name" value="Spermi_synthase"/>
</dbReference>
<evidence type="ECO:0000259" key="6">
    <source>
        <dbReference type="PROSITE" id="PS51006"/>
    </source>
</evidence>
<evidence type="ECO:0000256" key="2">
    <source>
        <dbReference type="ARBA" id="ARBA00022679"/>
    </source>
</evidence>
<accession>A0AAD7XL06</accession>
<keyword evidence="2 3" id="KW-0808">Transferase</keyword>
<dbReference type="Proteomes" id="UP001230188">
    <property type="component" value="Unassembled WGS sequence"/>
</dbReference>
<dbReference type="PANTHER" id="PTHR11558">
    <property type="entry name" value="SPERMIDINE/SPERMINE SYNTHASE"/>
    <property type="match status" value="1"/>
</dbReference>
<dbReference type="Gene3D" id="3.40.50.150">
    <property type="entry name" value="Vaccinia Virus protein VP39"/>
    <property type="match status" value="1"/>
</dbReference>
<comment type="similarity">
    <text evidence="1 4">Belongs to the spermidine/spermine synthase family.</text>
</comment>
<feature type="domain" description="PABS" evidence="6">
    <location>
        <begin position="6"/>
        <end position="266"/>
    </location>
</feature>
<dbReference type="PROSITE" id="PS51006">
    <property type="entry name" value="PABS_2"/>
    <property type="match status" value="1"/>
</dbReference>
<dbReference type="InterPro" id="IPR030373">
    <property type="entry name" value="PABS_CS"/>
</dbReference>
<feature type="compositionally biased region" description="Gly residues" evidence="5">
    <location>
        <begin position="322"/>
        <end position="333"/>
    </location>
</feature>
<reference evidence="7" key="1">
    <citation type="submission" date="2023-01" db="EMBL/GenBank/DDBJ databases">
        <title>Metagenome sequencing of chrysophaentin producing Chrysophaeum taylorii.</title>
        <authorList>
            <person name="Davison J."/>
            <person name="Bewley C."/>
        </authorList>
    </citation>
    <scope>NUCLEOTIDE SEQUENCE</scope>
    <source>
        <strain evidence="7">NIES-1699</strain>
    </source>
</reference>
<protein>
    <recommendedName>
        <fullName evidence="6">PABS domain-containing protein</fullName>
    </recommendedName>
</protein>
<proteinExistence type="inferred from homology"/>
<dbReference type="Pfam" id="PF01564">
    <property type="entry name" value="Spermine_synth"/>
    <property type="match status" value="2"/>
</dbReference>
<evidence type="ECO:0000256" key="5">
    <source>
        <dbReference type="SAM" id="MobiDB-lite"/>
    </source>
</evidence>
<dbReference type="SUPFAM" id="SSF53335">
    <property type="entry name" value="S-adenosyl-L-methionine-dependent methyltransferases"/>
    <property type="match status" value="1"/>
</dbReference>
<dbReference type="GO" id="GO:0005829">
    <property type="term" value="C:cytosol"/>
    <property type="evidence" value="ECO:0007669"/>
    <property type="project" value="TreeGrafter"/>
</dbReference>
<evidence type="ECO:0000256" key="4">
    <source>
        <dbReference type="RuleBase" id="RU003836"/>
    </source>
</evidence>
<dbReference type="Pfam" id="PF17284">
    <property type="entry name" value="Spermine_synt_N"/>
    <property type="match status" value="1"/>
</dbReference>
<dbReference type="InterPro" id="IPR037163">
    <property type="entry name" value="Spermidine_synt_N_sf"/>
</dbReference>
<name>A0AAD7XL06_9STRA</name>
<dbReference type="InterPro" id="IPR029063">
    <property type="entry name" value="SAM-dependent_MTases_sf"/>
</dbReference>
<gene>
    <name evidence="7" type="ORF">CTAYLR_002808</name>
</gene>
<keyword evidence="8" id="KW-1185">Reference proteome</keyword>
<comment type="caution">
    <text evidence="7">The sequence shown here is derived from an EMBL/GenBank/DDBJ whole genome shotgun (WGS) entry which is preliminary data.</text>
</comment>
<feature type="active site" description="Proton acceptor" evidence="3">
    <location>
        <position position="186"/>
    </location>
</feature>
<keyword evidence="3" id="KW-0620">Polyamine biosynthesis</keyword>
<dbReference type="EMBL" id="JAQMWT010000533">
    <property type="protein sequence ID" value="KAJ8599940.1"/>
    <property type="molecule type" value="Genomic_DNA"/>
</dbReference>
<evidence type="ECO:0000256" key="3">
    <source>
        <dbReference type="PROSITE-ProRule" id="PRU00354"/>
    </source>
</evidence>
<dbReference type="GO" id="GO:0004766">
    <property type="term" value="F:spermidine synthase activity"/>
    <property type="evidence" value="ECO:0007669"/>
    <property type="project" value="TreeGrafter"/>
</dbReference>
<dbReference type="Gene3D" id="2.30.140.10">
    <property type="entry name" value="Spermidine synthase, tetramerisation domain"/>
    <property type="match status" value="1"/>
</dbReference>
<feature type="region of interest" description="Disordered" evidence="5">
    <location>
        <begin position="310"/>
        <end position="333"/>
    </location>
</feature>